<comment type="caution">
    <text evidence="1">The sequence shown here is derived from an EMBL/GenBank/DDBJ whole genome shotgun (WGS) entry which is preliminary data.</text>
</comment>
<name>A0ACB7SV76_HYAAI</name>
<reference evidence="1" key="1">
    <citation type="submission" date="2020-05" db="EMBL/GenBank/DDBJ databases">
        <title>Large-scale comparative analyses of tick genomes elucidate their genetic diversity and vector capacities.</title>
        <authorList>
            <person name="Jia N."/>
            <person name="Wang J."/>
            <person name="Shi W."/>
            <person name="Du L."/>
            <person name="Sun Y."/>
            <person name="Zhan W."/>
            <person name="Jiang J."/>
            <person name="Wang Q."/>
            <person name="Zhang B."/>
            <person name="Ji P."/>
            <person name="Sakyi L.B."/>
            <person name="Cui X."/>
            <person name="Yuan T."/>
            <person name="Jiang B."/>
            <person name="Yang W."/>
            <person name="Lam T.T.-Y."/>
            <person name="Chang Q."/>
            <person name="Ding S."/>
            <person name="Wang X."/>
            <person name="Zhu J."/>
            <person name="Ruan X."/>
            <person name="Zhao L."/>
            <person name="Wei J."/>
            <person name="Que T."/>
            <person name="Du C."/>
            <person name="Cheng J."/>
            <person name="Dai P."/>
            <person name="Han X."/>
            <person name="Huang E."/>
            <person name="Gao Y."/>
            <person name="Liu J."/>
            <person name="Shao H."/>
            <person name="Ye R."/>
            <person name="Li L."/>
            <person name="Wei W."/>
            <person name="Wang X."/>
            <person name="Wang C."/>
            <person name="Yang T."/>
            <person name="Huo Q."/>
            <person name="Li W."/>
            <person name="Guo W."/>
            <person name="Chen H."/>
            <person name="Zhou L."/>
            <person name="Ni X."/>
            <person name="Tian J."/>
            <person name="Zhou Y."/>
            <person name="Sheng Y."/>
            <person name="Liu T."/>
            <person name="Pan Y."/>
            <person name="Xia L."/>
            <person name="Li J."/>
            <person name="Zhao F."/>
            <person name="Cao W."/>
        </authorList>
    </citation>
    <scope>NUCLEOTIDE SEQUENCE</scope>
    <source>
        <strain evidence="1">Hyas-2018</strain>
    </source>
</reference>
<keyword evidence="2" id="KW-1185">Reference proteome</keyword>
<gene>
    <name evidence="1" type="ORF">HPB50_015761</name>
</gene>
<organism evidence="1 2">
    <name type="scientific">Hyalomma asiaticum</name>
    <name type="common">Tick</name>
    <dbReference type="NCBI Taxonomy" id="266040"/>
    <lineage>
        <taxon>Eukaryota</taxon>
        <taxon>Metazoa</taxon>
        <taxon>Ecdysozoa</taxon>
        <taxon>Arthropoda</taxon>
        <taxon>Chelicerata</taxon>
        <taxon>Arachnida</taxon>
        <taxon>Acari</taxon>
        <taxon>Parasitiformes</taxon>
        <taxon>Ixodida</taxon>
        <taxon>Ixodoidea</taxon>
        <taxon>Ixodidae</taxon>
        <taxon>Hyalomminae</taxon>
        <taxon>Hyalomma</taxon>
    </lineage>
</organism>
<dbReference type="EMBL" id="CM023482">
    <property type="protein sequence ID" value="KAH6939107.1"/>
    <property type="molecule type" value="Genomic_DNA"/>
</dbReference>
<protein>
    <submittedName>
        <fullName evidence="1">Uncharacterized protein</fullName>
    </submittedName>
</protein>
<accession>A0ACB7SV76</accession>
<evidence type="ECO:0000313" key="2">
    <source>
        <dbReference type="Proteomes" id="UP000821845"/>
    </source>
</evidence>
<evidence type="ECO:0000313" key="1">
    <source>
        <dbReference type="EMBL" id="KAH6939107.1"/>
    </source>
</evidence>
<sequence length="158" mass="17402">MSTRPVRLERVARSREDTRTRNTGRPLNARSSSTSEQHSAFRERFEAVYVVDSSTDAQSSVARVELCQLGLPGSKHSSGHKCGTDGCRGLGREPRRRPSVDKTTSTEGTDAVDLSNVSAMIFPTREEATGRRRKRMEGGARTELSSSSSQESRVRSND</sequence>
<dbReference type="Proteomes" id="UP000821845">
    <property type="component" value="Chromosome 2"/>
</dbReference>
<proteinExistence type="predicted"/>